<dbReference type="GeneID" id="66060852"/>
<dbReference type="KEGG" id="uvi:66060852"/>
<gene>
    <name evidence="2" type="ORF">UV8b_00074</name>
</gene>
<keyword evidence="3" id="KW-1185">Reference proteome</keyword>
<keyword evidence="1" id="KW-1133">Transmembrane helix</keyword>
<organism evidence="2 3">
    <name type="scientific">Ustilaginoidea virens</name>
    <name type="common">Rice false smut fungus</name>
    <name type="synonym">Villosiclava virens</name>
    <dbReference type="NCBI Taxonomy" id="1159556"/>
    <lineage>
        <taxon>Eukaryota</taxon>
        <taxon>Fungi</taxon>
        <taxon>Dikarya</taxon>
        <taxon>Ascomycota</taxon>
        <taxon>Pezizomycotina</taxon>
        <taxon>Sordariomycetes</taxon>
        <taxon>Hypocreomycetidae</taxon>
        <taxon>Hypocreales</taxon>
        <taxon>Clavicipitaceae</taxon>
        <taxon>Ustilaginoidea</taxon>
    </lineage>
</organism>
<dbReference type="EMBL" id="CP072753">
    <property type="protein sequence ID" value="QUC15833.1"/>
    <property type="molecule type" value="Genomic_DNA"/>
</dbReference>
<keyword evidence="1" id="KW-0472">Membrane</keyword>
<proteinExistence type="predicted"/>
<accession>A0A8E5HIA2</accession>
<feature type="transmembrane region" description="Helical" evidence="1">
    <location>
        <begin position="48"/>
        <end position="69"/>
    </location>
</feature>
<evidence type="ECO:0000313" key="2">
    <source>
        <dbReference type="EMBL" id="QUC15833.1"/>
    </source>
</evidence>
<keyword evidence="1" id="KW-0812">Transmembrane</keyword>
<evidence type="ECO:0000256" key="1">
    <source>
        <dbReference type="SAM" id="Phobius"/>
    </source>
</evidence>
<dbReference type="AlphaFoldDB" id="A0A8E5HIA2"/>
<reference evidence="2" key="1">
    <citation type="submission" date="2020-03" db="EMBL/GenBank/DDBJ databases">
        <title>A mixture of massive structural variations and highly conserved coding sequences in Ustilaginoidea virens genome.</title>
        <authorList>
            <person name="Zhang K."/>
            <person name="Zhao Z."/>
            <person name="Zhang Z."/>
            <person name="Li Y."/>
            <person name="Hsiang T."/>
            <person name="Sun W."/>
        </authorList>
    </citation>
    <scope>NUCLEOTIDE SEQUENCE</scope>
    <source>
        <strain evidence="2">UV-8b</strain>
    </source>
</reference>
<name>A0A8E5HIA2_USTVR</name>
<evidence type="ECO:0000313" key="3">
    <source>
        <dbReference type="Proteomes" id="UP000027002"/>
    </source>
</evidence>
<sequence>MYMYMYMYKIEDISVYASALPLPLPQHRIVFLDPLIRLSRLAILSFPFPLPPPLVAILVYCHIYSVAVLSRFERRSNKTTLLYTCPWLGTALLFAPG</sequence>
<dbReference type="Proteomes" id="UP000027002">
    <property type="component" value="Chromosome 1"/>
</dbReference>
<protein>
    <submittedName>
        <fullName evidence="2">Uncharacterized protein</fullName>
    </submittedName>
</protein>
<dbReference type="RefSeq" id="XP_042993506.1">
    <property type="nucleotide sequence ID" value="XM_043137572.1"/>
</dbReference>